<dbReference type="InterPro" id="IPR006626">
    <property type="entry name" value="PbH1"/>
</dbReference>
<name>A0AAE5V5R6_STAEP</name>
<sequence>ILYIPSGVFLCTGRMYIYSNTTVKMEDNTILLRGHSQGFFDNGDPLVERVTYEGEHNIKIMGGVLDNNLEQIDKYPTTHVNMINLRHADNITIDGVRFKNSISHHCIDVNGSKNLLIQNCIFEGYINPLEEVDKEAIQLSGYDAGAINGGVFDNTITKDVIIKYNKFRPSALAPGFNVCIGHHSAKHNVWQNNFEISNNDFRECHTGVRSFKFKNVRIIDNVFQEMVYPIRISAVGGEYQSANDVNGIPSGKSQGALEHVIRGNYFRNFNVAVSSFGRYYRGSFGYNEHISITNNYFIGEDWNKALSISVELTRNLHINDNIFSNCFRGIQVMSTHYLYVKNNHMTNMKTEGMYIKTALFPGEANVSTHIHVTGNTLNGSGKNGIFLQNANMFSIKSNDVTNTNEDEISDGSKRGGVKVFECENGIISENQSYGKNQVFVANADVVKNVTVFNNAGVGEITVTNATNSVIGYNQVDQDGKIVKFETVK</sequence>
<dbReference type="EMBL" id="PEJG01000070">
    <property type="protein sequence ID" value="PIH09034.1"/>
    <property type="molecule type" value="Genomic_DNA"/>
</dbReference>
<dbReference type="SMART" id="SM00710">
    <property type="entry name" value="PbH1"/>
    <property type="match status" value="9"/>
</dbReference>
<accession>A0AAE5V5R6</accession>
<comment type="caution">
    <text evidence="1">The sequence shown here is derived from an EMBL/GenBank/DDBJ whole genome shotgun (WGS) entry which is preliminary data.</text>
</comment>
<dbReference type="InterPro" id="IPR011050">
    <property type="entry name" value="Pectin_lyase_fold/virulence"/>
</dbReference>
<dbReference type="InterPro" id="IPR012334">
    <property type="entry name" value="Pectin_lyas_fold"/>
</dbReference>
<dbReference type="RefSeq" id="WP_099811980.1">
    <property type="nucleotide sequence ID" value="NZ_PEJG01000070.1"/>
</dbReference>
<dbReference type="AlphaFoldDB" id="A0AAE5V5R6"/>
<dbReference type="SUPFAM" id="SSF51126">
    <property type="entry name" value="Pectin lyase-like"/>
    <property type="match status" value="2"/>
</dbReference>
<gene>
    <name evidence="1" type="ORF">CTJ08_13210</name>
</gene>
<proteinExistence type="predicted"/>
<feature type="non-terminal residue" evidence="1">
    <location>
        <position position="1"/>
    </location>
</feature>
<reference evidence="1 2" key="1">
    <citation type="submission" date="2017-10" db="EMBL/GenBank/DDBJ databases">
        <title>genome sequences of Staph epi in chlorhexidine trial.</title>
        <authorList>
            <person name="Greninger A.L."/>
            <person name="Addetia A."/>
            <person name="Qin X."/>
            <person name="Zerr D."/>
        </authorList>
    </citation>
    <scope>NUCLEOTIDE SEQUENCE [LARGE SCALE GENOMIC DNA]</scope>
    <source>
        <strain evidence="1 2">SCH-17</strain>
    </source>
</reference>
<dbReference type="Proteomes" id="UP000228502">
    <property type="component" value="Unassembled WGS sequence"/>
</dbReference>
<dbReference type="Gene3D" id="2.160.20.10">
    <property type="entry name" value="Single-stranded right-handed beta-helix, Pectin lyase-like"/>
    <property type="match status" value="1"/>
</dbReference>
<protein>
    <recommendedName>
        <fullName evidence="3">Right-handed parallel beta-helix repeat-containing protein</fullName>
    </recommendedName>
</protein>
<evidence type="ECO:0000313" key="1">
    <source>
        <dbReference type="EMBL" id="PIH09034.1"/>
    </source>
</evidence>
<organism evidence="1 2">
    <name type="scientific">Staphylococcus epidermidis</name>
    <dbReference type="NCBI Taxonomy" id="1282"/>
    <lineage>
        <taxon>Bacteria</taxon>
        <taxon>Bacillati</taxon>
        <taxon>Bacillota</taxon>
        <taxon>Bacilli</taxon>
        <taxon>Bacillales</taxon>
        <taxon>Staphylococcaceae</taxon>
        <taxon>Staphylococcus</taxon>
    </lineage>
</organism>
<evidence type="ECO:0000313" key="2">
    <source>
        <dbReference type="Proteomes" id="UP000228502"/>
    </source>
</evidence>
<evidence type="ECO:0008006" key="3">
    <source>
        <dbReference type="Google" id="ProtNLM"/>
    </source>
</evidence>